<name>A0A1E5UFY4_9FLAO</name>
<organism evidence="1 2">
    <name type="scientific">Cloacibacterium normanense</name>
    <dbReference type="NCBI Taxonomy" id="237258"/>
    <lineage>
        <taxon>Bacteria</taxon>
        <taxon>Pseudomonadati</taxon>
        <taxon>Bacteroidota</taxon>
        <taxon>Flavobacteriia</taxon>
        <taxon>Flavobacteriales</taxon>
        <taxon>Weeksellaceae</taxon>
    </lineage>
</organism>
<dbReference type="OrthoDB" id="1095452at2"/>
<evidence type="ECO:0000313" key="2">
    <source>
        <dbReference type="Proteomes" id="UP000095601"/>
    </source>
</evidence>
<gene>
    <name evidence="1" type="ORF">BHF72_1733</name>
</gene>
<keyword evidence="2" id="KW-1185">Reference proteome</keyword>
<dbReference type="RefSeq" id="WP_069797462.1">
    <property type="nucleotide sequence ID" value="NZ_CP034157.1"/>
</dbReference>
<evidence type="ECO:0008006" key="3">
    <source>
        <dbReference type="Google" id="ProtNLM"/>
    </source>
</evidence>
<dbReference type="AlphaFoldDB" id="A0A1E5UFY4"/>
<comment type="caution">
    <text evidence="1">The sequence shown here is derived from an EMBL/GenBank/DDBJ whole genome shotgun (WGS) entry which is preliminary data.</text>
</comment>
<dbReference type="STRING" id="237258.SAMN04489756_12614"/>
<reference evidence="1 2" key="1">
    <citation type="submission" date="2016-09" db="EMBL/GenBank/DDBJ databases">
        <authorList>
            <person name="Capua I."/>
            <person name="De Benedictis P."/>
            <person name="Joannis T."/>
            <person name="Lombin L.H."/>
            <person name="Cattoli G."/>
        </authorList>
    </citation>
    <scope>NUCLEOTIDE SEQUENCE [LARGE SCALE GENOMIC DNA]</scope>
    <source>
        <strain evidence="1 2">NRS-1</strain>
    </source>
</reference>
<sequence>MKTISVTIFLVIFSFGFSQQNDEFKRVKMYFDSQKQLINTEFQKKYNSETNLFVKENLKKDYNYFIQKIDSVRNVAYLGALIRVKNNEGLKNINAKNEEIEFQNVQTPEFPNGIDALREKVASLFYSKGIEYCKNELNTTVSFVVDENGSITDIKAEGENISFNKQAEIAMYLISEKFTKPALQKGNAVKYAFRMPLSIKFE</sequence>
<dbReference type="KEGG" id="cnr:EB819_10960"/>
<evidence type="ECO:0000313" key="1">
    <source>
        <dbReference type="EMBL" id="OEL11792.1"/>
    </source>
</evidence>
<proteinExistence type="predicted"/>
<accession>A0A1E5UFY4</accession>
<protein>
    <recommendedName>
        <fullName evidence="3">TonB C-terminal domain-containing protein</fullName>
    </recommendedName>
</protein>
<dbReference type="EMBL" id="MKGI01000018">
    <property type="protein sequence ID" value="OEL11792.1"/>
    <property type="molecule type" value="Genomic_DNA"/>
</dbReference>
<dbReference type="Gene3D" id="3.30.1150.10">
    <property type="match status" value="1"/>
</dbReference>
<dbReference type="Proteomes" id="UP000095601">
    <property type="component" value="Unassembled WGS sequence"/>
</dbReference>